<reference evidence="1 2" key="1">
    <citation type="submission" date="2019-01" db="EMBL/GenBank/DDBJ databases">
        <title>Ktedonosporobacter rubrisoli SCAWS-G2.</title>
        <authorList>
            <person name="Huang Y."/>
            <person name="Yan B."/>
        </authorList>
    </citation>
    <scope>NUCLEOTIDE SEQUENCE [LARGE SCALE GENOMIC DNA]</scope>
    <source>
        <strain evidence="1 2">SCAWS-G2</strain>
    </source>
</reference>
<dbReference type="KEGG" id="kbs:EPA93_04360"/>
<dbReference type="RefSeq" id="WP_129885868.1">
    <property type="nucleotide sequence ID" value="NZ_CP035758.1"/>
</dbReference>
<dbReference type="EMBL" id="CP035758">
    <property type="protein sequence ID" value="QBD75269.1"/>
    <property type="molecule type" value="Genomic_DNA"/>
</dbReference>
<sequence>MLPYALRRYALLCTSNALLRIHSAGANLPTELLRHRAQRRGYDLLSYFTASFLPELPARSPTPAGTGFLTLTHLPSLSTLAHQKVQPVSVR</sequence>
<gene>
    <name evidence="1" type="ORF">EPA93_04360</name>
</gene>
<keyword evidence="2" id="KW-1185">Reference proteome</keyword>
<protein>
    <submittedName>
        <fullName evidence="1">Uncharacterized protein</fullName>
    </submittedName>
</protein>
<evidence type="ECO:0000313" key="1">
    <source>
        <dbReference type="EMBL" id="QBD75269.1"/>
    </source>
</evidence>
<proteinExistence type="predicted"/>
<organism evidence="1 2">
    <name type="scientific">Ktedonosporobacter rubrisoli</name>
    <dbReference type="NCBI Taxonomy" id="2509675"/>
    <lineage>
        <taxon>Bacteria</taxon>
        <taxon>Bacillati</taxon>
        <taxon>Chloroflexota</taxon>
        <taxon>Ktedonobacteria</taxon>
        <taxon>Ktedonobacterales</taxon>
        <taxon>Ktedonosporobacteraceae</taxon>
        <taxon>Ktedonosporobacter</taxon>
    </lineage>
</organism>
<evidence type="ECO:0000313" key="2">
    <source>
        <dbReference type="Proteomes" id="UP000290365"/>
    </source>
</evidence>
<dbReference type="AlphaFoldDB" id="A0A4P6JJJ0"/>
<dbReference type="Proteomes" id="UP000290365">
    <property type="component" value="Chromosome"/>
</dbReference>
<accession>A0A4P6JJJ0</accession>
<name>A0A4P6JJJ0_KTERU</name>